<dbReference type="RefSeq" id="WP_183775780.1">
    <property type="nucleotide sequence ID" value="NZ_CAWVEG010000180.1"/>
</dbReference>
<name>A0A7W8M5Y0_9FIRM</name>
<proteinExistence type="predicted"/>
<sequence length="330" mass="38716">MAEVSGGYEYGHRLSLTEILGELTRKELESLCREHEITGFSRLNKLELIKKISQYILTMPVIYNYFICMNDSEIEYVRMARDTDGIVEDAEPEAFSYLIIGGYAGFNQNLDFGIPWEVLELFDRFDDEAFEEKRQRICLIGNYSHIANYLYGVTPPMTVVKMFNRNEKKKTDWAEVVHVYDTIQKYRCDFIYRDNYFIDTAFSKGYEDLLRLQGNIPYYLPGREQVEEWCQVGFPAVTSYLMELYKYMVEQLWTDEDTAADVCFMMENTLHVGCCIGSVMNQLKNIGVYGRTRRQRREFQALLENLLNHSRMIIYRGHTPLEAARLRAGK</sequence>
<dbReference type="Proteomes" id="UP000543642">
    <property type="component" value="Unassembled WGS sequence"/>
</dbReference>
<reference evidence="1 2" key="1">
    <citation type="submission" date="2020-08" db="EMBL/GenBank/DDBJ databases">
        <title>Genomic Encyclopedia of Type Strains, Phase IV (KMG-IV): sequencing the most valuable type-strain genomes for metagenomic binning, comparative biology and taxonomic classification.</title>
        <authorList>
            <person name="Goeker M."/>
        </authorList>
    </citation>
    <scope>NUCLEOTIDE SEQUENCE [LARGE SCALE GENOMIC DNA]</scope>
    <source>
        <strain evidence="1 2">DSM 106146</strain>
    </source>
</reference>
<evidence type="ECO:0000313" key="1">
    <source>
        <dbReference type="EMBL" id="MBB5265718.1"/>
    </source>
</evidence>
<accession>A0A7W8M5Y0</accession>
<protein>
    <recommendedName>
        <fullName evidence="3">Rho termination factor N-terminal domain-containing protein</fullName>
    </recommendedName>
</protein>
<evidence type="ECO:0000313" key="2">
    <source>
        <dbReference type="Proteomes" id="UP000543642"/>
    </source>
</evidence>
<comment type="caution">
    <text evidence="1">The sequence shown here is derived from an EMBL/GenBank/DDBJ whole genome shotgun (WGS) entry which is preliminary data.</text>
</comment>
<organism evidence="1 2">
    <name type="scientific">Catenibacillus scindens</name>
    <dbReference type="NCBI Taxonomy" id="673271"/>
    <lineage>
        <taxon>Bacteria</taxon>
        <taxon>Bacillati</taxon>
        <taxon>Bacillota</taxon>
        <taxon>Clostridia</taxon>
        <taxon>Lachnospirales</taxon>
        <taxon>Lachnospiraceae</taxon>
        <taxon>Catenibacillus</taxon>
    </lineage>
</organism>
<dbReference type="EMBL" id="JACHFW010000014">
    <property type="protein sequence ID" value="MBB5265718.1"/>
    <property type="molecule type" value="Genomic_DNA"/>
</dbReference>
<keyword evidence="2" id="KW-1185">Reference proteome</keyword>
<evidence type="ECO:0008006" key="3">
    <source>
        <dbReference type="Google" id="ProtNLM"/>
    </source>
</evidence>
<gene>
    <name evidence="1" type="ORF">HNP82_002869</name>
</gene>
<dbReference type="AlphaFoldDB" id="A0A7W8M5Y0"/>